<evidence type="ECO:0000313" key="6">
    <source>
        <dbReference type="EMBL" id="MBU9725499.1"/>
    </source>
</evidence>
<name>A0ABS6K4M8_9FIRM</name>
<dbReference type="PANTHER" id="PTHR30061:SF50">
    <property type="entry name" value="MALTOSE_MALTODEXTRIN-BINDING PERIPLASMIC PROTEIN"/>
    <property type="match status" value="1"/>
</dbReference>
<feature type="compositionally biased region" description="Polar residues" evidence="4">
    <location>
        <begin position="34"/>
        <end position="46"/>
    </location>
</feature>
<gene>
    <name evidence="6" type="ORF">KTH90_05665</name>
</gene>
<evidence type="ECO:0000256" key="3">
    <source>
        <dbReference type="ARBA" id="ARBA00022729"/>
    </source>
</evidence>
<dbReference type="PROSITE" id="PS51257">
    <property type="entry name" value="PROKAR_LIPOPROTEIN"/>
    <property type="match status" value="1"/>
</dbReference>
<protein>
    <submittedName>
        <fullName evidence="6">Extracellular solute-binding protein</fullName>
    </submittedName>
</protein>
<feature type="compositionally biased region" description="Gly residues" evidence="4">
    <location>
        <begin position="23"/>
        <end position="32"/>
    </location>
</feature>
<comment type="caution">
    <text evidence="6">The sequence shown here is derived from an EMBL/GenBank/DDBJ whole genome shotgun (WGS) entry which is preliminary data.</text>
</comment>
<dbReference type="SUPFAM" id="SSF53850">
    <property type="entry name" value="Periplasmic binding protein-like II"/>
    <property type="match status" value="1"/>
</dbReference>
<evidence type="ECO:0000256" key="2">
    <source>
        <dbReference type="ARBA" id="ARBA00022448"/>
    </source>
</evidence>
<evidence type="ECO:0000256" key="5">
    <source>
        <dbReference type="SAM" id="SignalP"/>
    </source>
</evidence>
<evidence type="ECO:0000313" key="7">
    <source>
        <dbReference type="Proteomes" id="UP001314681"/>
    </source>
</evidence>
<dbReference type="Proteomes" id="UP001314681">
    <property type="component" value="Unassembled WGS sequence"/>
</dbReference>
<dbReference type="InterPro" id="IPR006059">
    <property type="entry name" value="SBP"/>
</dbReference>
<dbReference type="Gene3D" id="3.40.190.10">
    <property type="entry name" value="Periplasmic binding protein-like II"/>
    <property type="match status" value="1"/>
</dbReference>
<proteinExistence type="inferred from homology"/>
<comment type="similarity">
    <text evidence="1">Belongs to the bacterial solute-binding protein 1 family.</text>
</comment>
<dbReference type="PANTHER" id="PTHR30061">
    <property type="entry name" value="MALTOSE-BINDING PERIPLASMIC PROTEIN"/>
    <property type="match status" value="1"/>
</dbReference>
<sequence>MKQRKLWALLLAATLLMSMTGCGSSGESGGEGTQTPAADSSAQTETPADASGEGRELICWTILNPESDADPRNVAFKKILDDWNANNEYGAKMTVVSVNWADLHTQFTQAAAAGNAPDVVCAFSTNLDQYIAAGGLQPMTEYATKWINETDDYIYTAKALTKTDGEIYSLPWETRCMLLYYRADIYGEEAPFQSLQDIVDKAGEFTGNGNYGFVLGCHGDDGFLQQLTPVLYAFGASVYDKDMNIVLNSDEGAAAIEWLRDLYNAGVMDNAAVQMNIEDTFNAMKAGTAYSIILGSHRYGALAGAEGVGENIRTCAIPGVADGSVAPAYDTSQTLGIGKECKYPEIAFDFITANLTAEASSYYYEASCMPVRTSVYDMESVKGSAMYDTMSEWSKIWESGLDNFFFEPDYNAEFSTAVAEAVQELIINGGDVKATLDEVVSNYQ</sequence>
<feature type="region of interest" description="Disordered" evidence="4">
    <location>
        <begin position="23"/>
        <end position="52"/>
    </location>
</feature>
<dbReference type="EMBL" id="JAHQCX010000003">
    <property type="protein sequence ID" value="MBU9725499.1"/>
    <property type="molecule type" value="Genomic_DNA"/>
</dbReference>
<dbReference type="Pfam" id="PF01547">
    <property type="entry name" value="SBP_bac_1"/>
    <property type="match status" value="1"/>
</dbReference>
<feature type="chain" id="PRO_5047212789" evidence="5">
    <location>
        <begin position="24"/>
        <end position="444"/>
    </location>
</feature>
<dbReference type="RefSeq" id="WP_158350691.1">
    <property type="nucleotide sequence ID" value="NZ_JAHQCX010000003.1"/>
</dbReference>
<feature type="signal peptide" evidence="5">
    <location>
        <begin position="1"/>
        <end position="23"/>
    </location>
</feature>
<keyword evidence="7" id="KW-1185">Reference proteome</keyword>
<organism evidence="6 7">
    <name type="scientific">Diplocloster modestus</name>
    <dbReference type="NCBI Taxonomy" id="2850322"/>
    <lineage>
        <taxon>Bacteria</taxon>
        <taxon>Bacillati</taxon>
        <taxon>Bacillota</taxon>
        <taxon>Clostridia</taxon>
        <taxon>Lachnospirales</taxon>
        <taxon>Lachnospiraceae</taxon>
        <taxon>Diplocloster</taxon>
    </lineage>
</organism>
<reference evidence="6 7" key="1">
    <citation type="submission" date="2021-06" db="EMBL/GenBank/DDBJ databases">
        <title>Description of novel taxa of the family Lachnospiraceae.</title>
        <authorList>
            <person name="Chaplin A.V."/>
            <person name="Sokolova S.R."/>
            <person name="Pikina A.P."/>
            <person name="Korzhanova M."/>
            <person name="Belova V."/>
            <person name="Korostin D."/>
            <person name="Efimov B.A."/>
        </authorList>
    </citation>
    <scope>NUCLEOTIDE SEQUENCE [LARGE SCALE GENOMIC DNA]</scope>
    <source>
        <strain evidence="6 7">ASD4241</strain>
    </source>
</reference>
<keyword evidence="2" id="KW-0813">Transport</keyword>
<evidence type="ECO:0000256" key="4">
    <source>
        <dbReference type="SAM" id="MobiDB-lite"/>
    </source>
</evidence>
<accession>A0ABS6K4M8</accession>
<keyword evidence="3 5" id="KW-0732">Signal</keyword>
<evidence type="ECO:0000256" key="1">
    <source>
        <dbReference type="ARBA" id="ARBA00008520"/>
    </source>
</evidence>